<organism evidence="1 2">
    <name type="scientific">Ignelater luminosus</name>
    <name type="common">Cucubano</name>
    <name type="synonym">Pyrophorus luminosus</name>
    <dbReference type="NCBI Taxonomy" id="2038154"/>
    <lineage>
        <taxon>Eukaryota</taxon>
        <taxon>Metazoa</taxon>
        <taxon>Ecdysozoa</taxon>
        <taxon>Arthropoda</taxon>
        <taxon>Hexapoda</taxon>
        <taxon>Insecta</taxon>
        <taxon>Pterygota</taxon>
        <taxon>Neoptera</taxon>
        <taxon>Endopterygota</taxon>
        <taxon>Coleoptera</taxon>
        <taxon>Polyphaga</taxon>
        <taxon>Elateriformia</taxon>
        <taxon>Elateroidea</taxon>
        <taxon>Elateridae</taxon>
        <taxon>Agrypninae</taxon>
        <taxon>Pyrophorini</taxon>
        <taxon>Ignelater</taxon>
    </lineage>
</organism>
<name>A0A8K0GG12_IGNLU</name>
<dbReference type="EMBL" id="VTPC01002229">
    <property type="protein sequence ID" value="KAF2900387.1"/>
    <property type="molecule type" value="Genomic_DNA"/>
</dbReference>
<comment type="caution">
    <text evidence="1">The sequence shown here is derived from an EMBL/GenBank/DDBJ whole genome shotgun (WGS) entry which is preliminary data.</text>
</comment>
<keyword evidence="2" id="KW-1185">Reference proteome</keyword>
<sequence>MALTLQVRIGLRNHDIENNLMQDGALTHIYNPVKQLLAETFELAYLNNSTTIEELENSSSKQIKGIQVDLLENVVHNTEERLLLVEEQNGGHIQQLD</sequence>
<gene>
    <name evidence="1" type="ORF">ILUMI_05810</name>
</gene>
<dbReference type="AlphaFoldDB" id="A0A8K0GG12"/>
<reference evidence="1" key="1">
    <citation type="submission" date="2019-08" db="EMBL/GenBank/DDBJ databases">
        <title>The genome of the North American firefly Photinus pyralis.</title>
        <authorList>
            <consortium name="Photinus pyralis genome working group"/>
            <person name="Fallon T.R."/>
            <person name="Sander Lower S.E."/>
            <person name="Weng J.-K."/>
        </authorList>
    </citation>
    <scope>NUCLEOTIDE SEQUENCE</scope>
    <source>
        <strain evidence="1">TRF0915ILg1</strain>
        <tissue evidence="1">Whole body</tissue>
    </source>
</reference>
<protein>
    <submittedName>
        <fullName evidence="1">Uncharacterized protein</fullName>
    </submittedName>
</protein>
<accession>A0A8K0GG12</accession>
<dbReference type="Proteomes" id="UP000801492">
    <property type="component" value="Unassembled WGS sequence"/>
</dbReference>
<proteinExistence type="predicted"/>
<evidence type="ECO:0000313" key="2">
    <source>
        <dbReference type="Proteomes" id="UP000801492"/>
    </source>
</evidence>
<evidence type="ECO:0000313" key="1">
    <source>
        <dbReference type="EMBL" id="KAF2900387.1"/>
    </source>
</evidence>
<dbReference type="OrthoDB" id="7964958at2759"/>